<reference evidence="1" key="1">
    <citation type="submission" date="2022-04" db="EMBL/GenBank/DDBJ databases">
        <title>Tomato heritable bacteria conferring resistance against bacterial wilt.</title>
        <authorList>
            <person name="Yin J."/>
        </authorList>
    </citation>
    <scope>NUCLEOTIDE SEQUENCE</scope>
    <source>
        <strain evidence="1">Cra20</strain>
    </source>
</reference>
<proteinExistence type="predicted"/>
<dbReference type="InterPro" id="IPR046163">
    <property type="entry name" value="DUF6165"/>
</dbReference>
<gene>
    <name evidence="1" type="ORF">MZO42_03165</name>
</gene>
<name>A0ABU3MZZ2_9SPHN</name>
<accession>A0ABU3MZZ2</accession>
<sequence>MQHFAIPSVPVSWGELLDKITILEIKRERMDRPDALANVEKEHRVLSEAAAHVLQIDGVPPLLQRLKRINETLWEVEDAIREQEADARFGPRFVALARSVYKTNDERAAIKRAINALLNSELIEEKSYAGSDAARVSQPRLIAEPAD</sequence>
<comment type="caution">
    <text evidence="1">The sequence shown here is derived from an EMBL/GenBank/DDBJ whole genome shotgun (WGS) entry which is preliminary data.</text>
</comment>
<dbReference type="EMBL" id="JALMLT010000001">
    <property type="protein sequence ID" value="MDT8757688.1"/>
    <property type="molecule type" value="Genomic_DNA"/>
</dbReference>
<organism evidence="1">
    <name type="scientific">Sphingomonas psychrotolerans</name>
    <dbReference type="NCBI Taxonomy" id="1327635"/>
    <lineage>
        <taxon>Bacteria</taxon>
        <taxon>Pseudomonadati</taxon>
        <taxon>Pseudomonadota</taxon>
        <taxon>Alphaproteobacteria</taxon>
        <taxon>Sphingomonadales</taxon>
        <taxon>Sphingomonadaceae</taxon>
        <taxon>Sphingomonas</taxon>
    </lineage>
</organism>
<evidence type="ECO:0000313" key="1">
    <source>
        <dbReference type="EMBL" id="MDT8757688.1"/>
    </source>
</evidence>
<dbReference type="Pfam" id="PF19662">
    <property type="entry name" value="DUF6165"/>
    <property type="match status" value="1"/>
</dbReference>
<protein>
    <submittedName>
        <fullName evidence="1">DUF6165 family protein</fullName>
    </submittedName>
</protein>